<evidence type="ECO:0000313" key="3">
    <source>
        <dbReference type="Proteomes" id="UP000070054"/>
    </source>
</evidence>
<dbReference type="EMBL" id="JEMN01000524">
    <property type="protein sequence ID" value="KXH60331.1"/>
    <property type="molecule type" value="Genomic_DNA"/>
</dbReference>
<sequence length="111" mass="12275">MDPFRLRQMVESMQNNQDAQLLTEDYQEHEASGSDVAVGILRERLERAEAKCTRLAQEKDSMVAKIDAAEKKSARDDAKIAELEAEIRRLKGNNATKSATGKPVTGTFGHG</sequence>
<dbReference type="AlphaFoldDB" id="A0A135UIU8"/>
<comment type="caution">
    <text evidence="2">The sequence shown here is derived from an EMBL/GenBank/DDBJ whole genome shotgun (WGS) entry which is preliminary data.</text>
</comment>
<keyword evidence="3" id="KW-1185">Reference proteome</keyword>
<accession>A0A135UIU8</accession>
<organism evidence="2 3">
    <name type="scientific">Colletotrichum nymphaeae SA-01</name>
    <dbReference type="NCBI Taxonomy" id="1460502"/>
    <lineage>
        <taxon>Eukaryota</taxon>
        <taxon>Fungi</taxon>
        <taxon>Dikarya</taxon>
        <taxon>Ascomycota</taxon>
        <taxon>Pezizomycotina</taxon>
        <taxon>Sordariomycetes</taxon>
        <taxon>Hypocreomycetidae</taxon>
        <taxon>Glomerellales</taxon>
        <taxon>Glomerellaceae</taxon>
        <taxon>Colletotrichum</taxon>
        <taxon>Colletotrichum acutatum species complex</taxon>
    </lineage>
</organism>
<evidence type="ECO:0000313" key="2">
    <source>
        <dbReference type="EMBL" id="KXH60331.1"/>
    </source>
</evidence>
<evidence type="ECO:0000256" key="1">
    <source>
        <dbReference type="SAM" id="MobiDB-lite"/>
    </source>
</evidence>
<protein>
    <submittedName>
        <fullName evidence="2">Uncharacterized protein</fullName>
    </submittedName>
</protein>
<gene>
    <name evidence="2" type="ORF">CNYM01_01613</name>
</gene>
<reference evidence="2 3" key="1">
    <citation type="submission" date="2014-02" db="EMBL/GenBank/DDBJ databases">
        <title>The genome sequence of Colletotrichum nymphaeae SA-01.</title>
        <authorList>
            <person name="Baroncelli R."/>
            <person name="Thon M.R."/>
        </authorList>
    </citation>
    <scope>NUCLEOTIDE SEQUENCE [LARGE SCALE GENOMIC DNA]</scope>
    <source>
        <strain evidence="2 3">SA-01</strain>
    </source>
</reference>
<name>A0A135UIU8_9PEZI</name>
<dbReference type="Proteomes" id="UP000070054">
    <property type="component" value="Unassembled WGS sequence"/>
</dbReference>
<proteinExistence type="predicted"/>
<feature type="region of interest" description="Disordered" evidence="1">
    <location>
        <begin position="91"/>
        <end position="111"/>
    </location>
</feature>